<name>A0A9W9Z070_9CNID</name>
<organism evidence="5 6">
    <name type="scientific">Desmophyllum pertusum</name>
    <dbReference type="NCBI Taxonomy" id="174260"/>
    <lineage>
        <taxon>Eukaryota</taxon>
        <taxon>Metazoa</taxon>
        <taxon>Cnidaria</taxon>
        <taxon>Anthozoa</taxon>
        <taxon>Hexacorallia</taxon>
        <taxon>Scleractinia</taxon>
        <taxon>Caryophylliina</taxon>
        <taxon>Caryophylliidae</taxon>
        <taxon>Desmophyllum</taxon>
    </lineage>
</organism>
<dbReference type="Pfam" id="PF00789">
    <property type="entry name" value="UBX"/>
    <property type="match status" value="1"/>
</dbReference>
<dbReference type="InterPro" id="IPR029071">
    <property type="entry name" value="Ubiquitin-like_domsf"/>
</dbReference>
<keyword evidence="3" id="KW-0812">Transmembrane</keyword>
<feature type="domain" description="UBX" evidence="4">
    <location>
        <begin position="1"/>
        <end position="44"/>
    </location>
</feature>
<dbReference type="Proteomes" id="UP001163046">
    <property type="component" value="Unassembled WGS sequence"/>
</dbReference>
<evidence type="ECO:0000256" key="1">
    <source>
        <dbReference type="ARBA" id="ARBA00040925"/>
    </source>
</evidence>
<evidence type="ECO:0000313" key="6">
    <source>
        <dbReference type="Proteomes" id="UP001163046"/>
    </source>
</evidence>
<dbReference type="PANTHER" id="PTHR46424">
    <property type="entry name" value="UBX DOMAIN-CONTAINING PROTEIN 4"/>
    <property type="match status" value="1"/>
</dbReference>
<keyword evidence="6" id="KW-1185">Reference proteome</keyword>
<comment type="caution">
    <text evidence="5">The sequence shown here is derived from an EMBL/GenBank/DDBJ whole genome shotgun (WGS) entry which is preliminary data.</text>
</comment>
<dbReference type="OrthoDB" id="5982259at2759"/>
<dbReference type="InterPro" id="IPR001012">
    <property type="entry name" value="UBX_dom"/>
</dbReference>
<keyword evidence="3" id="KW-0472">Membrane</keyword>
<dbReference type="GO" id="GO:0005783">
    <property type="term" value="C:endoplasmic reticulum"/>
    <property type="evidence" value="ECO:0007669"/>
    <property type="project" value="TreeGrafter"/>
</dbReference>
<sequence length="167" mass="18295">MTHLGPSTTSVTLYTTYPRRELTDEDLVKSLADLGLAPSSTLVVAMLHMYPSYSCNYSRKSSNAITPSGSSSFSELLVWILSPLFALINFLKAFLFGSPDQPRGAHNPATRMSDNTSQSQQSNSGVRRRAPGGGSSVREQGGIHRLHNRDDEDDDNNTWNGNSTQQM</sequence>
<keyword evidence="3" id="KW-1133">Transmembrane helix</keyword>
<dbReference type="EMBL" id="MU826849">
    <property type="protein sequence ID" value="KAJ7371288.1"/>
    <property type="molecule type" value="Genomic_DNA"/>
</dbReference>
<protein>
    <recommendedName>
        <fullName evidence="1">UBX domain-containing protein 4</fullName>
    </recommendedName>
</protein>
<dbReference type="Gene3D" id="3.10.20.90">
    <property type="entry name" value="Phosphatidylinositol 3-kinase Catalytic Subunit, Chain A, domain 1"/>
    <property type="match status" value="1"/>
</dbReference>
<reference evidence="5" key="1">
    <citation type="submission" date="2023-01" db="EMBL/GenBank/DDBJ databases">
        <title>Genome assembly of the deep-sea coral Lophelia pertusa.</title>
        <authorList>
            <person name="Herrera S."/>
            <person name="Cordes E."/>
        </authorList>
    </citation>
    <scope>NUCLEOTIDE SEQUENCE</scope>
    <source>
        <strain evidence="5">USNM1676648</strain>
        <tissue evidence="5">Polyp</tissue>
    </source>
</reference>
<dbReference type="GO" id="GO:0036503">
    <property type="term" value="P:ERAD pathway"/>
    <property type="evidence" value="ECO:0007669"/>
    <property type="project" value="TreeGrafter"/>
</dbReference>
<dbReference type="PANTHER" id="PTHR46424:SF1">
    <property type="entry name" value="UBX DOMAIN-CONTAINING PROTEIN 4"/>
    <property type="match status" value="1"/>
</dbReference>
<proteinExistence type="predicted"/>
<evidence type="ECO:0000256" key="3">
    <source>
        <dbReference type="SAM" id="Phobius"/>
    </source>
</evidence>
<evidence type="ECO:0000256" key="2">
    <source>
        <dbReference type="SAM" id="MobiDB-lite"/>
    </source>
</evidence>
<dbReference type="AlphaFoldDB" id="A0A9W9Z070"/>
<gene>
    <name evidence="5" type="primary">UBXN4_4</name>
    <name evidence="5" type="ORF">OS493_026932</name>
</gene>
<feature type="transmembrane region" description="Helical" evidence="3">
    <location>
        <begin position="76"/>
        <end position="95"/>
    </location>
</feature>
<dbReference type="SUPFAM" id="SSF54236">
    <property type="entry name" value="Ubiquitin-like"/>
    <property type="match status" value="1"/>
</dbReference>
<evidence type="ECO:0000259" key="4">
    <source>
        <dbReference type="PROSITE" id="PS50033"/>
    </source>
</evidence>
<feature type="region of interest" description="Disordered" evidence="2">
    <location>
        <begin position="102"/>
        <end position="167"/>
    </location>
</feature>
<dbReference type="PROSITE" id="PS50033">
    <property type="entry name" value="UBX"/>
    <property type="match status" value="1"/>
</dbReference>
<accession>A0A9W9Z070</accession>
<evidence type="ECO:0000313" key="5">
    <source>
        <dbReference type="EMBL" id="KAJ7371288.1"/>
    </source>
</evidence>
<feature type="compositionally biased region" description="Polar residues" evidence="2">
    <location>
        <begin position="157"/>
        <end position="167"/>
    </location>
</feature>